<keyword evidence="2" id="KW-0645">Protease</keyword>
<dbReference type="EMBL" id="CP029479">
    <property type="protein sequence ID" value="AWM78119.1"/>
    <property type="molecule type" value="Genomic_DNA"/>
</dbReference>
<dbReference type="Gene3D" id="3.30.830.10">
    <property type="entry name" value="Metalloenzyme, LuxS/M16 peptidase-like"/>
    <property type="match status" value="2"/>
</dbReference>
<name>A0A2Z3HZB2_9CAUL</name>
<dbReference type="Pfam" id="PF05193">
    <property type="entry name" value="Peptidase_M16_C"/>
    <property type="match status" value="1"/>
</dbReference>
<gene>
    <name evidence="5" type="ORF">HYN04_10350</name>
</gene>
<dbReference type="GO" id="GO:0008237">
    <property type="term" value="F:metallopeptidase activity"/>
    <property type="evidence" value="ECO:0007669"/>
    <property type="project" value="UniProtKB-KW"/>
</dbReference>
<dbReference type="RefSeq" id="WP_110450685.1">
    <property type="nucleotide sequence ID" value="NZ_CP029479.1"/>
</dbReference>
<sequence length="434" mass="45179">MSGPSPAAETPRIHTLPNGVRLVCDPAPGVHTVALVVAAGRGARCEGTRESGWSHLLEHMVFKGAAGRNARELAEAIEAGGGQMNAETGFERTVFHVRTLPEGLDGASALLSDILLRPTLDPGDLERERRVVLQEIAEAEDTPDDLVFEMAQAAAFQDQSLGRNILGDAASLARAGAPALADWRARLYAPDRLVIVASGAVDEDALLRLAERDFAAAAASATPASPAPARFTGGIRTDDKSLEQANLVFLCPGLAATDPDAWSAQVFVECLGGGMASRLFQEAREDRGLAYAVDAWGEFWSDCGIVGVFAGCEAESAPDLARLVVEQMVDLAGSPRGAELSRARAQLKAGQFMAAESLLARAEQAASQVLTHGRLVPAPEIAERIDACDASAVQRAGARLLGSGLAAAAVLGPSAAHPAAEAFRSRLQSLAGTA</sequence>
<feature type="domain" description="Peptidase M16 C-terminal" evidence="4">
    <location>
        <begin position="179"/>
        <end position="347"/>
    </location>
</feature>
<keyword evidence="6" id="KW-1185">Reference proteome</keyword>
<dbReference type="InterPro" id="IPR011249">
    <property type="entry name" value="Metalloenz_LuxS/M16"/>
</dbReference>
<dbReference type="GO" id="GO:0046872">
    <property type="term" value="F:metal ion binding"/>
    <property type="evidence" value="ECO:0007669"/>
    <property type="project" value="InterPro"/>
</dbReference>
<dbReference type="Pfam" id="PF00675">
    <property type="entry name" value="Peptidase_M16"/>
    <property type="match status" value="1"/>
</dbReference>
<dbReference type="SUPFAM" id="SSF63411">
    <property type="entry name" value="LuxS/MPP-like metallohydrolase"/>
    <property type="match status" value="2"/>
</dbReference>
<feature type="domain" description="Peptidase M16 N-terminal" evidence="3">
    <location>
        <begin position="30"/>
        <end position="168"/>
    </location>
</feature>
<evidence type="ECO:0000259" key="4">
    <source>
        <dbReference type="Pfam" id="PF05193"/>
    </source>
</evidence>
<dbReference type="InterPro" id="IPR011765">
    <property type="entry name" value="Pept_M16_N"/>
</dbReference>
<dbReference type="Proteomes" id="UP000247763">
    <property type="component" value="Chromosome"/>
</dbReference>
<evidence type="ECO:0000313" key="6">
    <source>
        <dbReference type="Proteomes" id="UP000247763"/>
    </source>
</evidence>
<reference evidence="6" key="1">
    <citation type="submission" date="2018-05" db="EMBL/GenBank/DDBJ databases">
        <title>Genome sequencing of Phenylobacterium sp. HYN0004.</title>
        <authorList>
            <person name="Yi H."/>
            <person name="Baek C."/>
        </authorList>
    </citation>
    <scope>NUCLEOTIDE SEQUENCE [LARGE SCALE GENOMIC DNA]</scope>
    <source>
        <strain evidence="6">HYN0004</strain>
    </source>
</reference>
<accession>A0A2Z3HZB2</accession>
<dbReference type="KEGG" id="phb:HYN04_10350"/>
<evidence type="ECO:0000256" key="2">
    <source>
        <dbReference type="ARBA" id="ARBA00023049"/>
    </source>
</evidence>
<evidence type="ECO:0000256" key="1">
    <source>
        <dbReference type="ARBA" id="ARBA00007261"/>
    </source>
</evidence>
<dbReference type="PANTHER" id="PTHR11851">
    <property type="entry name" value="METALLOPROTEASE"/>
    <property type="match status" value="1"/>
</dbReference>
<protein>
    <submittedName>
        <fullName evidence="5">Peptidase M16</fullName>
    </submittedName>
</protein>
<dbReference type="OrthoDB" id="9811314at2"/>
<dbReference type="AlphaFoldDB" id="A0A2Z3HZB2"/>
<keyword evidence="2" id="KW-0482">Metalloprotease</keyword>
<proteinExistence type="inferred from homology"/>
<dbReference type="PANTHER" id="PTHR11851:SF49">
    <property type="entry name" value="MITOCHONDRIAL-PROCESSING PEPTIDASE SUBUNIT ALPHA"/>
    <property type="match status" value="1"/>
</dbReference>
<keyword evidence="2" id="KW-0378">Hydrolase</keyword>
<comment type="similarity">
    <text evidence="1">Belongs to the peptidase M16 family.</text>
</comment>
<evidence type="ECO:0000313" key="5">
    <source>
        <dbReference type="EMBL" id="AWM78119.1"/>
    </source>
</evidence>
<dbReference type="InterPro" id="IPR007863">
    <property type="entry name" value="Peptidase_M16_C"/>
</dbReference>
<evidence type="ECO:0000259" key="3">
    <source>
        <dbReference type="Pfam" id="PF00675"/>
    </source>
</evidence>
<organism evidence="5 6">
    <name type="scientific">Phenylobacterium parvum</name>
    <dbReference type="NCBI Taxonomy" id="2201350"/>
    <lineage>
        <taxon>Bacteria</taxon>
        <taxon>Pseudomonadati</taxon>
        <taxon>Pseudomonadota</taxon>
        <taxon>Alphaproteobacteria</taxon>
        <taxon>Caulobacterales</taxon>
        <taxon>Caulobacteraceae</taxon>
        <taxon>Phenylobacterium</taxon>
    </lineage>
</organism>
<dbReference type="InterPro" id="IPR050361">
    <property type="entry name" value="MPP/UQCRC_Complex"/>
</dbReference>